<dbReference type="EMBL" id="LR796578">
    <property type="protein sequence ID" value="CAB4153277.1"/>
    <property type="molecule type" value="Genomic_DNA"/>
</dbReference>
<name>A0A6J5N4J0_9CAUD</name>
<organism evidence="1">
    <name type="scientific">uncultured Caudovirales phage</name>
    <dbReference type="NCBI Taxonomy" id="2100421"/>
    <lineage>
        <taxon>Viruses</taxon>
        <taxon>Duplodnaviria</taxon>
        <taxon>Heunggongvirae</taxon>
        <taxon>Uroviricota</taxon>
        <taxon>Caudoviricetes</taxon>
        <taxon>Peduoviridae</taxon>
        <taxon>Maltschvirus</taxon>
        <taxon>Maltschvirus maltsch</taxon>
    </lineage>
</organism>
<evidence type="ECO:0000313" key="1">
    <source>
        <dbReference type="EMBL" id="CAB4153277.1"/>
    </source>
</evidence>
<protein>
    <submittedName>
        <fullName evidence="1">Uncharacterized protein</fullName>
    </submittedName>
</protein>
<accession>A0A6J5N4J0</accession>
<reference evidence="1" key="1">
    <citation type="submission" date="2020-04" db="EMBL/GenBank/DDBJ databases">
        <authorList>
            <person name="Chiriac C."/>
            <person name="Salcher M."/>
            <person name="Ghai R."/>
            <person name="Kavagutti S V."/>
        </authorList>
    </citation>
    <scope>NUCLEOTIDE SEQUENCE</scope>
</reference>
<sequence>METREKELKNLIDKLRAELTGNLLEDCEVQAEIYELKKELSALQGITIEQYEDDNLEDCLYCGS</sequence>
<proteinExistence type="predicted"/>
<gene>
    <name evidence="1" type="ORF">UFOVP603_60</name>
</gene>